<comment type="subcellular location">
    <subcellularLocation>
        <location evidence="1">Membrane</location>
        <topology evidence="1">Multi-pass membrane protein</topology>
    </subcellularLocation>
</comment>
<reference evidence="7 8" key="1">
    <citation type="submission" date="2016-11" db="EMBL/GenBank/DDBJ databases">
        <authorList>
            <person name="Jaros S."/>
            <person name="Januszkiewicz K."/>
            <person name="Wedrychowicz H."/>
        </authorList>
    </citation>
    <scope>NUCLEOTIDE SEQUENCE [LARGE SCALE GENOMIC DNA]</scope>
    <source>
        <strain evidence="7 8">DSM 46144</strain>
    </source>
</reference>
<evidence type="ECO:0000256" key="1">
    <source>
        <dbReference type="ARBA" id="ARBA00004141"/>
    </source>
</evidence>
<keyword evidence="3 5" id="KW-1133">Transmembrane helix</keyword>
<sequence>MNSSRHRTVHAVRVGLARGWTEFMLSIRSPQDQGFYLFTAVAIVGYLFLRRDTEVEGTSLLLPSVAMPSILGALVAFGVIIGPAYALAMEREDGTLLRAKAVPRGILGYVSGQVLYHSLNLFPSLLTILIPSFLLFDNLAHRGLEGWLTVIWVLLLGLLATMPIGIIIGSLVPNVQKVSTWGMLPVMVLTGLSGIFFPITMLWGWVQVIVQLFPIYWLGLGMRSAFLPESAASLEVGGSWRTLETVGVLSAWAIVGVLVAPIVLRRMARRQSGSQVEAARQEAVQWVR</sequence>
<dbReference type="AlphaFoldDB" id="A0A1M7R2T0"/>
<evidence type="ECO:0000256" key="4">
    <source>
        <dbReference type="ARBA" id="ARBA00023136"/>
    </source>
</evidence>
<name>A0A1M7R2T0_9ACTN</name>
<dbReference type="PANTHER" id="PTHR43229">
    <property type="entry name" value="NODULATION PROTEIN J"/>
    <property type="match status" value="1"/>
</dbReference>
<dbReference type="OrthoDB" id="9786643at2"/>
<dbReference type="Pfam" id="PF01061">
    <property type="entry name" value="ABC2_membrane"/>
    <property type="match status" value="1"/>
</dbReference>
<feature type="transmembrane region" description="Helical" evidence="5">
    <location>
        <begin position="114"/>
        <end position="136"/>
    </location>
</feature>
<dbReference type="PANTHER" id="PTHR43229:SF2">
    <property type="entry name" value="NODULATION PROTEIN J"/>
    <property type="match status" value="1"/>
</dbReference>
<dbReference type="RefSeq" id="WP_073259511.1">
    <property type="nucleotide sequence ID" value="NZ_FRCS01000006.1"/>
</dbReference>
<dbReference type="GO" id="GO:0140359">
    <property type="term" value="F:ABC-type transporter activity"/>
    <property type="evidence" value="ECO:0007669"/>
    <property type="project" value="InterPro"/>
</dbReference>
<feature type="domain" description="ABC-2 type transporter transmembrane" evidence="6">
    <location>
        <begin position="41"/>
        <end position="226"/>
    </location>
</feature>
<organism evidence="7 8">
    <name type="scientific">Cryptosporangium aurantiacum</name>
    <dbReference type="NCBI Taxonomy" id="134849"/>
    <lineage>
        <taxon>Bacteria</taxon>
        <taxon>Bacillati</taxon>
        <taxon>Actinomycetota</taxon>
        <taxon>Actinomycetes</taxon>
        <taxon>Cryptosporangiales</taxon>
        <taxon>Cryptosporangiaceae</taxon>
        <taxon>Cryptosporangium</taxon>
    </lineage>
</organism>
<protein>
    <submittedName>
        <fullName evidence="7">ABC-2 type transport system permease protein</fullName>
    </submittedName>
</protein>
<feature type="transmembrane region" description="Helical" evidence="5">
    <location>
        <begin position="33"/>
        <end position="49"/>
    </location>
</feature>
<proteinExistence type="predicted"/>
<gene>
    <name evidence="7" type="ORF">SAMN05443668_106192</name>
</gene>
<feature type="transmembrane region" description="Helical" evidence="5">
    <location>
        <begin position="178"/>
        <end position="197"/>
    </location>
</feature>
<accession>A0A1M7R2T0</accession>
<feature type="transmembrane region" description="Helical" evidence="5">
    <location>
        <begin position="148"/>
        <end position="172"/>
    </location>
</feature>
<keyword evidence="4 5" id="KW-0472">Membrane</keyword>
<evidence type="ECO:0000259" key="6">
    <source>
        <dbReference type="Pfam" id="PF01061"/>
    </source>
</evidence>
<dbReference type="Proteomes" id="UP000184440">
    <property type="component" value="Unassembled WGS sequence"/>
</dbReference>
<feature type="transmembrane region" description="Helical" evidence="5">
    <location>
        <begin position="61"/>
        <end position="88"/>
    </location>
</feature>
<dbReference type="EMBL" id="FRCS01000006">
    <property type="protein sequence ID" value="SHN39079.1"/>
    <property type="molecule type" value="Genomic_DNA"/>
</dbReference>
<dbReference type="InterPro" id="IPR051784">
    <property type="entry name" value="Nod_factor_ABC_transporter"/>
</dbReference>
<feature type="transmembrane region" description="Helical" evidence="5">
    <location>
        <begin position="246"/>
        <end position="264"/>
    </location>
</feature>
<evidence type="ECO:0000313" key="7">
    <source>
        <dbReference type="EMBL" id="SHN39079.1"/>
    </source>
</evidence>
<evidence type="ECO:0000256" key="5">
    <source>
        <dbReference type="SAM" id="Phobius"/>
    </source>
</evidence>
<evidence type="ECO:0000313" key="8">
    <source>
        <dbReference type="Proteomes" id="UP000184440"/>
    </source>
</evidence>
<dbReference type="InterPro" id="IPR013525">
    <property type="entry name" value="ABC2_TM"/>
</dbReference>
<evidence type="ECO:0000256" key="3">
    <source>
        <dbReference type="ARBA" id="ARBA00022989"/>
    </source>
</evidence>
<dbReference type="STRING" id="134849.SAMN05443668_106192"/>
<dbReference type="GO" id="GO:0016020">
    <property type="term" value="C:membrane"/>
    <property type="evidence" value="ECO:0007669"/>
    <property type="project" value="UniProtKB-SubCell"/>
</dbReference>
<keyword evidence="2 5" id="KW-0812">Transmembrane</keyword>
<evidence type="ECO:0000256" key="2">
    <source>
        <dbReference type="ARBA" id="ARBA00022692"/>
    </source>
</evidence>
<keyword evidence="8" id="KW-1185">Reference proteome</keyword>